<comment type="caution">
    <text evidence="9">The sequence shown here is derived from an EMBL/GenBank/DDBJ whole genome shotgun (WGS) entry which is preliminary data.</text>
</comment>
<feature type="transmembrane region" description="Helical" evidence="6">
    <location>
        <begin position="348"/>
        <end position="365"/>
    </location>
</feature>
<reference evidence="9" key="1">
    <citation type="submission" date="2020-04" db="EMBL/GenBank/DDBJ databases">
        <authorList>
            <person name="Zhang T."/>
        </authorList>
    </citation>
    <scope>NUCLEOTIDE SEQUENCE</scope>
    <source>
        <strain evidence="9">HKST-UBA01</strain>
    </source>
</reference>
<keyword evidence="7" id="KW-0732">Signal</keyword>
<dbReference type="Pfam" id="PF01578">
    <property type="entry name" value="Cytochrom_C_asm"/>
    <property type="match status" value="1"/>
</dbReference>
<dbReference type="GO" id="GO:0017004">
    <property type="term" value="P:cytochrome complex assembly"/>
    <property type="evidence" value="ECO:0007669"/>
    <property type="project" value="UniProtKB-KW"/>
</dbReference>
<dbReference type="PANTHER" id="PTHR30071:SF1">
    <property type="entry name" value="CYTOCHROME B_B6 PROTEIN-RELATED"/>
    <property type="match status" value="1"/>
</dbReference>
<evidence type="ECO:0000256" key="1">
    <source>
        <dbReference type="ARBA" id="ARBA00004141"/>
    </source>
</evidence>
<evidence type="ECO:0000256" key="3">
    <source>
        <dbReference type="ARBA" id="ARBA00022748"/>
    </source>
</evidence>
<feature type="transmembrane region" description="Helical" evidence="6">
    <location>
        <begin position="494"/>
        <end position="512"/>
    </location>
</feature>
<evidence type="ECO:0000259" key="8">
    <source>
        <dbReference type="Pfam" id="PF01578"/>
    </source>
</evidence>
<dbReference type="InterPro" id="IPR002541">
    <property type="entry name" value="Cyt_c_assembly"/>
</dbReference>
<accession>A0A956RP81</accession>
<dbReference type="GO" id="GO:0020037">
    <property type="term" value="F:heme binding"/>
    <property type="evidence" value="ECO:0007669"/>
    <property type="project" value="InterPro"/>
</dbReference>
<feature type="signal peptide" evidence="7">
    <location>
        <begin position="1"/>
        <end position="30"/>
    </location>
</feature>
<sequence>MRSFRGAPAILLAILLALLGAPGSTGIAVAQSDGAAHTHAMDAPPQNFLSPEATHILQRLLVQDYQGRTKPLDTYSLEMVMKVTKKGHYLGWRPLDMYLSWLVDGDYWTGQPLLYVHHPGTKELLSIDPSIDHVVPASLWDARGRYRMADEVETTLRTPPSERSKARTKLLSFDEEFQIFVATVRGITLRIFPVPNDPNHAWTGPEGFSSLDPQTQQEYQGLYDKLIGGLQTRNDQLITEAAAGIHAAQVAHSTEIMPSDAQLTAEITLNHLNPFVWVMLPYLLTFMVLTLAYAWSLARRHGAAYPLRHPLYLIGMVPFWIGIGIHAYGYILRWIVSGRAPLSNGYESLIFISLCTALAGVFYEIRDRHGSTAALSSLLTIILLGVAMLPTFDPAISPVVPVLASFWLIIHVSVITASYAFLGLCAFIGMTILILHLFKKPGRTEIHHAILEMNRLHWSILVMGIAFLSVGTLLGGVWANESWGRYWGWDPKETWALITILIYGAIAHFRFIEPLNTPRMLASGTFLAISTVVMTYFGVNYLLSGLHSYAAGDAAGVPPWIYVAGALMVLLVLAAAQRDRTHRWA</sequence>
<feature type="domain" description="Cytochrome c assembly protein" evidence="8">
    <location>
        <begin position="342"/>
        <end position="547"/>
    </location>
</feature>
<comment type="subcellular location">
    <subcellularLocation>
        <location evidence="1">Membrane</location>
        <topology evidence="1">Multi-pass membrane protein</topology>
    </subcellularLocation>
</comment>
<feature type="transmembrane region" description="Helical" evidence="6">
    <location>
        <begin position="310"/>
        <end position="336"/>
    </location>
</feature>
<dbReference type="EMBL" id="JAGQHR010000359">
    <property type="protein sequence ID" value="MCA9728351.1"/>
    <property type="molecule type" value="Genomic_DNA"/>
</dbReference>
<feature type="transmembrane region" description="Helical" evidence="6">
    <location>
        <begin position="559"/>
        <end position="576"/>
    </location>
</feature>
<keyword evidence="4 6" id="KW-1133">Transmembrane helix</keyword>
<proteinExistence type="predicted"/>
<organism evidence="9 10">
    <name type="scientific">Eiseniibacteriota bacterium</name>
    <dbReference type="NCBI Taxonomy" id="2212470"/>
    <lineage>
        <taxon>Bacteria</taxon>
        <taxon>Candidatus Eiseniibacteriota</taxon>
    </lineage>
</organism>
<feature type="transmembrane region" description="Helical" evidence="6">
    <location>
        <begin position="404"/>
        <end position="435"/>
    </location>
</feature>
<dbReference type="AlphaFoldDB" id="A0A956RP81"/>
<feature type="transmembrane region" description="Helical" evidence="6">
    <location>
        <begin position="275"/>
        <end position="298"/>
    </location>
</feature>
<keyword evidence="5 6" id="KW-0472">Membrane</keyword>
<protein>
    <submittedName>
        <fullName evidence="9">Cytochrome c biogenesis protein CcsA</fullName>
    </submittedName>
</protein>
<evidence type="ECO:0000256" key="4">
    <source>
        <dbReference type="ARBA" id="ARBA00022989"/>
    </source>
</evidence>
<reference evidence="9" key="2">
    <citation type="journal article" date="2021" name="Microbiome">
        <title>Successional dynamics and alternative stable states in a saline activated sludge microbial community over 9 years.</title>
        <authorList>
            <person name="Wang Y."/>
            <person name="Ye J."/>
            <person name="Ju F."/>
            <person name="Liu L."/>
            <person name="Boyd J.A."/>
            <person name="Deng Y."/>
            <person name="Parks D.H."/>
            <person name="Jiang X."/>
            <person name="Yin X."/>
            <person name="Woodcroft B.J."/>
            <person name="Tyson G.W."/>
            <person name="Hugenholtz P."/>
            <person name="Polz M.F."/>
            <person name="Zhang T."/>
        </authorList>
    </citation>
    <scope>NUCLEOTIDE SEQUENCE</scope>
    <source>
        <strain evidence="9">HKST-UBA01</strain>
    </source>
</reference>
<feature type="transmembrane region" description="Helical" evidence="6">
    <location>
        <begin position="456"/>
        <end position="479"/>
    </location>
</feature>
<dbReference type="GO" id="GO:0005886">
    <property type="term" value="C:plasma membrane"/>
    <property type="evidence" value="ECO:0007669"/>
    <property type="project" value="TreeGrafter"/>
</dbReference>
<evidence type="ECO:0000256" key="6">
    <source>
        <dbReference type="SAM" id="Phobius"/>
    </source>
</evidence>
<dbReference type="PANTHER" id="PTHR30071">
    <property type="entry name" value="HEME EXPORTER PROTEIN C"/>
    <property type="match status" value="1"/>
</dbReference>
<feature type="transmembrane region" description="Helical" evidence="6">
    <location>
        <begin position="519"/>
        <end position="539"/>
    </location>
</feature>
<evidence type="ECO:0000313" key="10">
    <source>
        <dbReference type="Proteomes" id="UP000697710"/>
    </source>
</evidence>
<evidence type="ECO:0000256" key="7">
    <source>
        <dbReference type="SAM" id="SignalP"/>
    </source>
</evidence>
<keyword evidence="2 6" id="KW-0812">Transmembrane</keyword>
<gene>
    <name evidence="9" type="primary">ccsA</name>
    <name evidence="9" type="ORF">KC729_11755</name>
</gene>
<dbReference type="InterPro" id="IPR045062">
    <property type="entry name" value="Cyt_c_biogenesis_CcsA/CcmC"/>
</dbReference>
<evidence type="ECO:0000256" key="2">
    <source>
        <dbReference type="ARBA" id="ARBA00022692"/>
    </source>
</evidence>
<feature type="transmembrane region" description="Helical" evidence="6">
    <location>
        <begin position="372"/>
        <end position="392"/>
    </location>
</feature>
<feature type="chain" id="PRO_5037913167" evidence="7">
    <location>
        <begin position="31"/>
        <end position="585"/>
    </location>
</feature>
<dbReference type="Proteomes" id="UP000697710">
    <property type="component" value="Unassembled WGS sequence"/>
</dbReference>
<keyword evidence="3" id="KW-0201">Cytochrome c-type biogenesis</keyword>
<evidence type="ECO:0000313" key="9">
    <source>
        <dbReference type="EMBL" id="MCA9728351.1"/>
    </source>
</evidence>
<name>A0A956RP81_UNCEI</name>
<evidence type="ECO:0000256" key="5">
    <source>
        <dbReference type="ARBA" id="ARBA00023136"/>
    </source>
</evidence>